<dbReference type="GO" id="GO:0004821">
    <property type="term" value="F:histidine-tRNA ligase activity"/>
    <property type="evidence" value="ECO:0007669"/>
    <property type="project" value="UniProtKB-UniRule"/>
</dbReference>
<evidence type="ECO:0000256" key="1">
    <source>
        <dbReference type="ARBA" id="ARBA00008226"/>
    </source>
</evidence>
<evidence type="ECO:0000256" key="4">
    <source>
        <dbReference type="ARBA" id="ARBA00022840"/>
    </source>
</evidence>
<dbReference type="GO" id="GO:0006427">
    <property type="term" value="P:histidyl-tRNA aminoacylation"/>
    <property type="evidence" value="ECO:0007669"/>
    <property type="project" value="UniProtKB-UniRule"/>
</dbReference>
<dbReference type="GO" id="GO:0005524">
    <property type="term" value="F:ATP binding"/>
    <property type="evidence" value="ECO:0007669"/>
    <property type="project" value="UniProtKB-UniRule"/>
</dbReference>
<dbReference type="InterPro" id="IPR033656">
    <property type="entry name" value="HisRS_anticodon"/>
</dbReference>
<dbReference type="Pfam" id="PF13393">
    <property type="entry name" value="tRNA-synt_His"/>
    <property type="match status" value="1"/>
</dbReference>
<dbReference type="EC" id="6.1.1.21" evidence="8"/>
<dbReference type="CDD" id="cd00859">
    <property type="entry name" value="HisRS_anticodon"/>
    <property type="match status" value="1"/>
</dbReference>
<dbReference type="SUPFAM" id="SSF55681">
    <property type="entry name" value="Class II aaRS and biotin synthetases"/>
    <property type="match status" value="1"/>
</dbReference>
<dbReference type="InterPro" id="IPR036621">
    <property type="entry name" value="Anticodon-bd_dom_sf"/>
</dbReference>
<dbReference type="HAMAP" id="MF_00127">
    <property type="entry name" value="His_tRNA_synth"/>
    <property type="match status" value="1"/>
</dbReference>
<dbReference type="InterPro" id="IPR041715">
    <property type="entry name" value="HisRS-like_core"/>
</dbReference>
<gene>
    <name evidence="8" type="primary">hisS</name>
    <name evidence="11" type="ORF">ENW73_04235</name>
</gene>
<feature type="binding site" evidence="9">
    <location>
        <position position="254"/>
    </location>
    <ligand>
        <name>L-histidine</name>
        <dbReference type="ChEBI" id="CHEBI:57595"/>
    </ligand>
</feature>
<name>A0A7C6ECM6_UNCW3</name>
<evidence type="ECO:0000313" key="11">
    <source>
        <dbReference type="EMBL" id="HHS52059.1"/>
    </source>
</evidence>
<reference evidence="11" key="1">
    <citation type="journal article" date="2020" name="mSystems">
        <title>Genome- and Community-Level Interaction Insights into Carbon Utilization and Element Cycling Functions of Hydrothermarchaeota in Hydrothermal Sediment.</title>
        <authorList>
            <person name="Zhou Z."/>
            <person name="Liu Y."/>
            <person name="Xu W."/>
            <person name="Pan J."/>
            <person name="Luo Z.H."/>
            <person name="Li M."/>
        </authorList>
    </citation>
    <scope>NUCLEOTIDE SEQUENCE [LARGE SCALE GENOMIC DNA]</scope>
    <source>
        <strain evidence="11">SpSt-876</strain>
    </source>
</reference>
<accession>A0A7C6ECM6</accession>
<feature type="domain" description="Aminoacyl-transfer RNA synthetases class-II family profile" evidence="10">
    <location>
        <begin position="23"/>
        <end position="320"/>
    </location>
</feature>
<evidence type="ECO:0000256" key="2">
    <source>
        <dbReference type="ARBA" id="ARBA00022598"/>
    </source>
</evidence>
<comment type="subunit">
    <text evidence="8">Homodimer.</text>
</comment>
<dbReference type="PROSITE" id="PS50862">
    <property type="entry name" value="AA_TRNA_LIGASE_II"/>
    <property type="match status" value="1"/>
</dbReference>
<dbReference type="PANTHER" id="PTHR43707">
    <property type="entry name" value="HISTIDYL-TRNA SYNTHETASE"/>
    <property type="match status" value="1"/>
</dbReference>
<comment type="subcellular location">
    <subcellularLocation>
        <location evidence="8">Cytoplasm</location>
    </subcellularLocation>
</comment>
<feature type="binding site" evidence="9">
    <location>
        <begin position="81"/>
        <end position="83"/>
    </location>
    <ligand>
        <name>L-histidine</name>
        <dbReference type="ChEBI" id="CHEBI:57595"/>
    </ligand>
</feature>
<dbReference type="InterPro" id="IPR015807">
    <property type="entry name" value="His-tRNA-ligase"/>
</dbReference>
<dbReference type="SUPFAM" id="SSF52954">
    <property type="entry name" value="Class II aaRS ABD-related"/>
    <property type="match status" value="1"/>
</dbReference>
<keyword evidence="2 8" id="KW-0436">Ligase</keyword>
<dbReference type="PANTHER" id="PTHR43707:SF1">
    <property type="entry name" value="HISTIDINE--TRNA LIGASE, MITOCHONDRIAL-RELATED"/>
    <property type="match status" value="1"/>
</dbReference>
<organism evidence="11">
    <name type="scientific">candidate division WOR-3 bacterium</name>
    <dbReference type="NCBI Taxonomy" id="2052148"/>
    <lineage>
        <taxon>Bacteria</taxon>
        <taxon>Bacteria division WOR-3</taxon>
    </lineage>
</organism>
<dbReference type="NCBIfam" id="TIGR00442">
    <property type="entry name" value="hisS"/>
    <property type="match status" value="1"/>
</dbReference>
<keyword evidence="5 8" id="KW-0648">Protein biosynthesis</keyword>
<comment type="similarity">
    <text evidence="1 8">Belongs to the class-II aminoacyl-tRNA synthetase family.</text>
</comment>
<dbReference type="Gene3D" id="3.30.930.10">
    <property type="entry name" value="Bira Bifunctional Protein, Domain 2"/>
    <property type="match status" value="1"/>
</dbReference>
<comment type="caution">
    <text evidence="11">The sequence shown here is derived from an EMBL/GenBank/DDBJ whole genome shotgun (WGS) entry which is preliminary data.</text>
</comment>
<evidence type="ECO:0000256" key="3">
    <source>
        <dbReference type="ARBA" id="ARBA00022741"/>
    </source>
</evidence>
<feature type="binding site" evidence="9">
    <location>
        <position position="127"/>
    </location>
    <ligand>
        <name>L-histidine</name>
        <dbReference type="ChEBI" id="CHEBI:57595"/>
    </ligand>
</feature>
<evidence type="ECO:0000256" key="5">
    <source>
        <dbReference type="ARBA" id="ARBA00022917"/>
    </source>
</evidence>
<evidence type="ECO:0000256" key="8">
    <source>
        <dbReference type="HAMAP-Rule" id="MF_00127"/>
    </source>
</evidence>
<evidence type="ECO:0000256" key="6">
    <source>
        <dbReference type="ARBA" id="ARBA00023146"/>
    </source>
</evidence>
<dbReference type="CDD" id="cd00773">
    <property type="entry name" value="HisRS-like_core"/>
    <property type="match status" value="1"/>
</dbReference>
<dbReference type="Gene3D" id="3.40.50.800">
    <property type="entry name" value="Anticodon-binding domain"/>
    <property type="match status" value="1"/>
</dbReference>
<dbReference type="AlphaFoldDB" id="A0A7C6ECM6"/>
<dbReference type="EMBL" id="DTLI01000111">
    <property type="protein sequence ID" value="HHS52059.1"/>
    <property type="molecule type" value="Genomic_DNA"/>
</dbReference>
<dbReference type="GO" id="GO:0005737">
    <property type="term" value="C:cytoplasm"/>
    <property type="evidence" value="ECO:0007669"/>
    <property type="project" value="UniProtKB-SubCell"/>
</dbReference>
<dbReference type="InterPro" id="IPR045864">
    <property type="entry name" value="aa-tRNA-synth_II/BPL/LPL"/>
</dbReference>
<keyword evidence="6 8" id="KW-0030">Aminoacyl-tRNA synthetase</keyword>
<dbReference type="Pfam" id="PF03129">
    <property type="entry name" value="HGTP_anticodon"/>
    <property type="match status" value="1"/>
</dbReference>
<dbReference type="InterPro" id="IPR004516">
    <property type="entry name" value="HisRS/HisZ"/>
</dbReference>
<keyword evidence="3 8" id="KW-0547">Nucleotide-binding</keyword>
<evidence type="ECO:0000256" key="9">
    <source>
        <dbReference type="PIRSR" id="PIRSR001549-1"/>
    </source>
</evidence>
<feature type="binding site" evidence="9">
    <location>
        <begin position="258"/>
        <end position="259"/>
    </location>
    <ligand>
        <name>L-histidine</name>
        <dbReference type="ChEBI" id="CHEBI:57595"/>
    </ligand>
</feature>
<evidence type="ECO:0000259" key="10">
    <source>
        <dbReference type="PROSITE" id="PS50862"/>
    </source>
</evidence>
<dbReference type="InterPro" id="IPR006195">
    <property type="entry name" value="aa-tRNA-synth_II"/>
</dbReference>
<dbReference type="PIRSF" id="PIRSF001549">
    <property type="entry name" value="His-tRNA_synth"/>
    <property type="match status" value="1"/>
</dbReference>
<keyword evidence="8" id="KW-0963">Cytoplasm</keyword>
<comment type="catalytic activity">
    <reaction evidence="7 8">
        <text>tRNA(His) + L-histidine + ATP = L-histidyl-tRNA(His) + AMP + diphosphate + H(+)</text>
        <dbReference type="Rhea" id="RHEA:17313"/>
        <dbReference type="Rhea" id="RHEA-COMP:9665"/>
        <dbReference type="Rhea" id="RHEA-COMP:9689"/>
        <dbReference type="ChEBI" id="CHEBI:15378"/>
        <dbReference type="ChEBI" id="CHEBI:30616"/>
        <dbReference type="ChEBI" id="CHEBI:33019"/>
        <dbReference type="ChEBI" id="CHEBI:57595"/>
        <dbReference type="ChEBI" id="CHEBI:78442"/>
        <dbReference type="ChEBI" id="CHEBI:78527"/>
        <dbReference type="ChEBI" id="CHEBI:456215"/>
        <dbReference type="EC" id="6.1.1.21"/>
    </reaction>
</comment>
<evidence type="ECO:0000256" key="7">
    <source>
        <dbReference type="ARBA" id="ARBA00047639"/>
    </source>
</evidence>
<keyword evidence="4 8" id="KW-0067">ATP-binding</keyword>
<dbReference type="InterPro" id="IPR004154">
    <property type="entry name" value="Anticodon-bd"/>
</dbReference>
<protein>
    <recommendedName>
        <fullName evidence="8">Histidine--tRNA ligase</fullName>
        <ecNumber evidence="8">6.1.1.21</ecNumber>
    </recommendedName>
    <alternativeName>
        <fullName evidence="8">Histidyl-tRNA synthetase</fullName>
        <shortName evidence="8">HisRS</shortName>
    </alternativeName>
</protein>
<proteinExistence type="inferred from homology"/>
<sequence length="412" mass="47219">MKYTRPKGTRDILPPESLKKYWVEKIFRQIVTRYGFFEITTPLFEPTELFLRSTGESTDIVTKQMYTFTDQAERSLTLRPEGTPGVVRAIIENRVKIPIRLFYIGPMYRYERPQKGRYREFYQLGIEVIGEASPQIDAEVIEIGNEFFRAIGIKDSIIQLNSVGCPKCRPQFRQELVNFLADKKDKICADCQIRLTKNPLRVFDCKNENCQKVYETAPKVRTSLCPECANHFTAVTNELDQRGIRYIINDRMVRGLDYYTKTAFEYISTKLGAQDSLGGGGRYDNLVEELDGPKTPAIGFALGEERILIVAEPPKDVIQPKLVSIIYLTEKELPYAKELAKELRAAGVSVYLNYELKKLKTQMSYADALKARYACIIGEDEVLKNVVTLRNMETGEQESIPREKIVLKLKAI</sequence>
<feature type="binding site" evidence="9">
    <location>
        <position position="109"/>
    </location>
    <ligand>
        <name>L-histidine</name>
        <dbReference type="ChEBI" id="CHEBI:57595"/>
    </ligand>
</feature>
<feature type="binding site" evidence="9">
    <location>
        <position position="123"/>
    </location>
    <ligand>
        <name>L-histidine</name>
        <dbReference type="ChEBI" id="CHEBI:57595"/>
    </ligand>
</feature>